<dbReference type="EMBL" id="GEZM01050644">
    <property type="protein sequence ID" value="JAV75452.1"/>
    <property type="molecule type" value="Transcribed_RNA"/>
</dbReference>
<evidence type="ECO:0000256" key="5">
    <source>
        <dbReference type="ARBA" id="ARBA00022801"/>
    </source>
</evidence>
<reference evidence="15" key="1">
    <citation type="journal article" date="2016" name="Sci. Rep.">
        <title>Molecular characterization of firefly nuptial gifts: a multi-omics approach sheds light on postcopulatory sexual selection.</title>
        <authorList>
            <person name="Al-Wathiqui N."/>
            <person name="Fallon T.R."/>
            <person name="South A."/>
            <person name="Weng J.K."/>
            <person name="Lewis S.M."/>
        </authorList>
    </citation>
    <scope>NUCLEOTIDE SEQUENCE</scope>
</reference>
<keyword evidence="8" id="KW-0804">Transcription</keyword>
<dbReference type="GO" id="GO:0141221">
    <property type="term" value="F:histone deacetylase activity, hydrolytic mechanism"/>
    <property type="evidence" value="ECO:0007669"/>
    <property type="project" value="UniProtKB-EC"/>
</dbReference>
<comment type="subcellular location">
    <subcellularLocation>
        <location evidence="1">Nucleus</location>
    </subcellularLocation>
</comment>
<evidence type="ECO:0000256" key="8">
    <source>
        <dbReference type="ARBA" id="ARBA00023163"/>
    </source>
</evidence>
<dbReference type="Pfam" id="PF00850">
    <property type="entry name" value="Hist_deacetyl"/>
    <property type="match status" value="1"/>
</dbReference>
<evidence type="ECO:0000259" key="14">
    <source>
        <dbReference type="Pfam" id="PF00850"/>
    </source>
</evidence>
<evidence type="ECO:0000256" key="9">
    <source>
        <dbReference type="ARBA" id="ARBA00023242"/>
    </source>
</evidence>
<comment type="similarity">
    <text evidence="2">Belongs to the histone deacetylase family.</text>
</comment>
<dbReference type="CDD" id="cd09993">
    <property type="entry name" value="HDAC_classIV"/>
    <property type="match status" value="1"/>
</dbReference>
<comment type="function">
    <text evidence="11">Responsible for the deacetylation of lysine residues on the N-terminal part of the core histones (H2A, H2B, H3 and H4). Histone deacetylation gives a tag for epigenetic repression and plays an important role in transcriptional regulation, cell cycle progression and developmental events. Histone deacetylases act via the formation of large multiprotein complexes.</text>
</comment>
<dbReference type="FunFam" id="3.40.800.20:FF:000009">
    <property type="entry name" value="Histone deacetylase 11"/>
    <property type="match status" value="1"/>
</dbReference>
<evidence type="ECO:0000256" key="13">
    <source>
        <dbReference type="ARBA" id="ARBA00072450"/>
    </source>
</evidence>
<evidence type="ECO:0000256" key="10">
    <source>
        <dbReference type="ARBA" id="ARBA00048287"/>
    </source>
</evidence>
<proteinExistence type="inferred from homology"/>
<dbReference type="InterPro" id="IPR023696">
    <property type="entry name" value="Ureohydrolase_dom_sf"/>
</dbReference>
<keyword evidence="4" id="KW-0678">Repressor</keyword>
<keyword evidence="7" id="KW-0805">Transcription regulation</keyword>
<keyword evidence="9" id="KW-0539">Nucleus</keyword>
<evidence type="ECO:0000256" key="1">
    <source>
        <dbReference type="ARBA" id="ARBA00004123"/>
    </source>
</evidence>
<organism evidence="15">
    <name type="scientific">Photinus pyralis</name>
    <name type="common">Common eastern firefly</name>
    <name type="synonym">Lampyris pyralis</name>
    <dbReference type="NCBI Taxonomy" id="7054"/>
    <lineage>
        <taxon>Eukaryota</taxon>
        <taxon>Metazoa</taxon>
        <taxon>Ecdysozoa</taxon>
        <taxon>Arthropoda</taxon>
        <taxon>Hexapoda</taxon>
        <taxon>Insecta</taxon>
        <taxon>Pterygota</taxon>
        <taxon>Neoptera</taxon>
        <taxon>Endopterygota</taxon>
        <taxon>Coleoptera</taxon>
        <taxon>Polyphaga</taxon>
        <taxon>Elateriformia</taxon>
        <taxon>Elateroidea</taxon>
        <taxon>Lampyridae</taxon>
        <taxon>Lampyrinae</taxon>
        <taxon>Photinus</taxon>
    </lineage>
</organism>
<evidence type="ECO:0000256" key="6">
    <source>
        <dbReference type="ARBA" id="ARBA00022853"/>
    </source>
</evidence>
<dbReference type="InterPro" id="IPR044150">
    <property type="entry name" value="HDAC_classIV"/>
</dbReference>
<evidence type="ECO:0000256" key="4">
    <source>
        <dbReference type="ARBA" id="ARBA00022491"/>
    </source>
</evidence>
<evidence type="ECO:0000256" key="3">
    <source>
        <dbReference type="ARBA" id="ARBA00012111"/>
    </source>
</evidence>
<dbReference type="Gene3D" id="3.40.800.20">
    <property type="entry name" value="Histone deacetylase domain"/>
    <property type="match status" value="1"/>
</dbReference>
<dbReference type="EMBL" id="GEZM01050643">
    <property type="protein sequence ID" value="JAV75453.1"/>
    <property type="molecule type" value="Transcribed_RNA"/>
</dbReference>
<evidence type="ECO:0000256" key="11">
    <source>
        <dbReference type="ARBA" id="ARBA00059784"/>
    </source>
</evidence>
<comment type="subunit">
    <text evidence="12">Interacts with HDAC6.</text>
</comment>
<dbReference type="InterPro" id="IPR000286">
    <property type="entry name" value="HDACs"/>
</dbReference>
<protein>
    <recommendedName>
        <fullName evidence="13">Histone deacetylase 11</fullName>
        <ecNumber evidence="3">3.5.1.98</ecNumber>
    </recommendedName>
</protein>
<evidence type="ECO:0000256" key="7">
    <source>
        <dbReference type="ARBA" id="ARBA00023015"/>
    </source>
</evidence>
<name>A0A1Y1LWP4_PHOPY</name>
<feature type="domain" description="Histone deacetylase" evidence="14">
    <location>
        <begin position="33"/>
        <end position="316"/>
    </location>
</feature>
<sequence>METNLYINIKETQWPIVYRPEYNVRFFGLEKLHPFDAGKWGKVFQHLKKAGLIDEDTVTKPNEASKEDLLVVHTKKYLRSLQYSLNVARIAEVPPLVLVPNCLVQSGYLKPMRFQTGGTILSGKLAVERGWAINIGGGFHHCRSDLGGGFCPYADITLLVQFLFIHYPLSVQNVMIIDLDAHQGNGYERDFKDNRNVYIMDVYNRNIYPFDRVAKNAINRRVELQSRTRDEEYLNKVEKNINEALNEFLPDFVIYNAGTDILEGDSLGCLCVSPQGIIRRDELVFTKIRSKHIPLVMLTSGGYLKKTASIIATSILNLHDLGLIHGPVPRY</sequence>
<dbReference type="EMBL" id="GEZM01050646">
    <property type="protein sequence ID" value="JAV75447.1"/>
    <property type="molecule type" value="Transcribed_RNA"/>
</dbReference>
<comment type="catalytic activity">
    <reaction evidence="10">
        <text>N(6)-acetyl-L-lysyl-[histone] + H2O = L-lysyl-[histone] + acetate</text>
        <dbReference type="Rhea" id="RHEA:58196"/>
        <dbReference type="Rhea" id="RHEA-COMP:9845"/>
        <dbReference type="Rhea" id="RHEA-COMP:11338"/>
        <dbReference type="ChEBI" id="CHEBI:15377"/>
        <dbReference type="ChEBI" id="CHEBI:29969"/>
        <dbReference type="ChEBI" id="CHEBI:30089"/>
        <dbReference type="ChEBI" id="CHEBI:61930"/>
        <dbReference type="EC" id="3.5.1.98"/>
    </reaction>
</comment>
<dbReference type="SUPFAM" id="SSF52768">
    <property type="entry name" value="Arginase/deacetylase"/>
    <property type="match status" value="1"/>
</dbReference>
<dbReference type="PANTHER" id="PTHR10625:SF23">
    <property type="entry name" value="HISTONE DEACETYLASE 11"/>
    <property type="match status" value="1"/>
</dbReference>
<keyword evidence="6" id="KW-0156">Chromatin regulator</keyword>
<dbReference type="GO" id="GO:0040029">
    <property type="term" value="P:epigenetic regulation of gene expression"/>
    <property type="evidence" value="ECO:0007669"/>
    <property type="project" value="TreeGrafter"/>
</dbReference>
<dbReference type="InterPro" id="IPR023801">
    <property type="entry name" value="His_deacetylse_dom"/>
</dbReference>
<dbReference type="PANTHER" id="PTHR10625">
    <property type="entry name" value="HISTONE DEACETYLASE HDAC1-RELATED"/>
    <property type="match status" value="1"/>
</dbReference>
<keyword evidence="5" id="KW-0378">Hydrolase</keyword>
<dbReference type="InterPro" id="IPR037138">
    <property type="entry name" value="His_deacetylse_dom_sf"/>
</dbReference>
<dbReference type="EMBL" id="GEZM01050639">
    <property type="protein sequence ID" value="JAV75462.1"/>
    <property type="molecule type" value="Transcribed_RNA"/>
</dbReference>
<dbReference type="GO" id="GO:0000118">
    <property type="term" value="C:histone deacetylase complex"/>
    <property type="evidence" value="ECO:0007669"/>
    <property type="project" value="TreeGrafter"/>
</dbReference>
<dbReference type="AlphaFoldDB" id="A0A1Y1LWP4"/>
<evidence type="ECO:0000313" key="15">
    <source>
        <dbReference type="EMBL" id="JAV75447.1"/>
    </source>
</evidence>
<dbReference type="EC" id="3.5.1.98" evidence="3"/>
<evidence type="ECO:0000256" key="2">
    <source>
        <dbReference type="ARBA" id="ARBA00005947"/>
    </source>
</evidence>
<dbReference type="PRINTS" id="PR01270">
    <property type="entry name" value="HDASUPER"/>
</dbReference>
<evidence type="ECO:0000256" key="12">
    <source>
        <dbReference type="ARBA" id="ARBA00065154"/>
    </source>
</evidence>
<accession>A0A1Y1LWP4</accession>